<keyword evidence="2" id="KW-1185">Reference proteome</keyword>
<sequence length="80" mass="8983">MARRPGFPHRVTLDLTSEQFQTLTEVTDETGGSMSDYLRALIELHGSDQTLAERTQAQVRSVAANRRRARRARTVQEAVA</sequence>
<dbReference type="Proteomes" id="UP001500994">
    <property type="component" value="Unassembled WGS sequence"/>
</dbReference>
<organism evidence="1 2">
    <name type="scientific">Streptomyces lunalinharesii</name>
    <dbReference type="NCBI Taxonomy" id="333384"/>
    <lineage>
        <taxon>Bacteria</taxon>
        <taxon>Bacillati</taxon>
        <taxon>Actinomycetota</taxon>
        <taxon>Actinomycetes</taxon>
        <taxon>Kitasatosporales</taxon>
        <taxon>Streptomycetaceae</taxon>
        <taxon>Streptomyces</taxon>
    </lineage>
</organism>
<protein>
    <submittedName>
        <fullName evidence="1">Uncharacterized protein</fullName>
    </submittedName>
</protein>
<reference evidence="1 2" key="1">
    <citation type="journal article" date="2019" name="Int. J. Syst. Evol. Microbiol.">
        <title>The Global Catalogue of Microorganisms (GCM) 10K type strain sequencing project: providing services to taxonomists for standard genome sequencing and annotation.</title>
        <authorList>
            <consortium name="The Broad Institute Genomics Platform"/>
            <consortium name="The Broad Institute Genome Sequencing Center for Infectious Disease"/>
            <person name="Wu L."/>
            <person name="Ma J."/>
        </authorList>
    </citation>
    <scope>NUCLEOTIDE SEQUENCE [LARGE SCALE GENOMIC DNA]</scope>
    <source>
        <strain evidence="1 2">JCM 16374</strain>
    </source>
</reference>
<evidence type="ECO:0000313" key="1">
    <source>
        <dbReference type="EMBL" id="GAA2687084.1"/>
    </source>
</evidence>
<comment type="caution">
    <text evidence="1">The sequence shown here is derived from an EMBL/GenBank/DDBJ whole genome shotgun (WGS) entry which is preliminary data.</text>
</comment>
<name>A0ABN3SVM0_9ACTN</name>
<evidence type="ECO:0000313" key="2">
    <source>
        <dbReference type="Proteomes" id="UP001500994"/>
    </source>
</evidence>
<accession>A0ABN3SVM0</accession>
<dbReference type="EMBL" id="BAAARK010000040">
    <property type="protein sequence ID" value="GAA2687084.1"/>
    <property type="molecule type" value="Genomic_DNA"/>
</dbReference>
<proteinExistence type="predicted"/>
<gene>
    <name evidence="1" type="ORF">GCM10009864_71010</name>
</gene>